<feature type="domain" description="STAS" evidence="3">
    <location>
        <begin position="16"/>
        <end position="124"/>
    </location>
</feature>
<evidence type="ECO:0000259" key="3">
    <source>
        <dbReference type="PROSITE" id="PS50801"/>
    </source>
</evidence>
<dbReference type="Gene3D" id="3.30.750.24">
    <property type="entry name" value="STAS domain"/>
    <property type="match status" value="1"/>
</dbReference>
<protein>
    <recommendedName>
        <fullName evidence="2">Anti-sigma factor antagonist</fullName>
    </recommendedName>
</protein>
<name>A0A1A2YZB5_9MYCO</name>
<evidence type="ECO:0000256" key="2">
    <source>
        <dbReference type="RuleBase" id="RU003749"/>
    </source>
</evidence>
<dbReference type="NCBIfam" id="TIGR00377">
    <property type="entry name" value="ant_ant_sig"/>
    <property type="match status" value="1"/>
</dbReference>
<gene>
    <name evidence="4" type="ORF">A5707_05935</name>
</gene>
<reference evidence="5" key="1">
    <citation type="submission" date="2016-06" db="EMBL/GenBank/DDBJ databases">
        <authorList>
            <person name="Sutton G."/>
            <person name="Brinkac L."/>
            <person name="Sanka R."/>
            <person name="Adams M."/>
            <person name="Lau E."/>
            <person name="Sam S."/>
            <person name="Sreng N."/>
            <person name="Him V."/>
            <person name="Kerleguer A."/>
            <person name="Cheng S."/>
        </authorList>
    </citation>
    <scope>NUCLEOTIDE SEQUENCE [LARGE SCALE GENOMIC DNA]</scope>
    <source>
        <strain evidence="5">E861</strain>
    </source>
</reference>
<evidence type="ECO:0000313" key="4">
    <source>
        <dbReference type="EMBL" id="OBI42738.1"/>
    </source>
</evidence>
<dbReference type="PANTHER" id="PTHR33495:SF13">
    <property type="entry name" value="ANTI-SIGMA-F FACTOR ANTAGONIST RSFB"/>
    <property type="match status" value="1"/>
</dbReference>
<comment type="similarity">
    <text evidence="1 2">Belongs to the anti-sigma-factor antagonist family.</text>
</comment>
<sequence>MPRHTKGWPLSAPVPITTSIGHRNGVTVVSIGGEIDLSTAAAFEAAIAGALAEDPTVLVIELSAVQFLASAGLRILVATQEKVSKSAQVAVVSNNAATNRPIQLTGLDKVFSMYPTLDDALTAVKLTAD</sequence>
<organism evidence="4 5">
    <name type="scientific">Mycobacterium kyorinense</name>
    <dbReference type="NCBI Taxonomy" id="487514"/>
    <lineage>
        <taxon>Bacteria</taxon>
        <taxon>Bacillati</taxon>
        <taxon>Actinomycetota</taxon>
        <taxon>Actinomycetes</taxon>
        <taxon>Mycobacteriales</taxon>
        <taxon>Mycobacteriaceae</taxon>
        <taxon>Mycobacterium</taxon>
    </lineage>
</organism>
<evidence type="ECO:0000256" key="1">
    <source>
        <dbReference type="ARBA" id="ARBA00009013"/>
    </source>
</evidence>
<dbReference type="Pfam" id="PF01740">
    <property type="entry name" value="STAS"/>
    <property type="match status" value="1"/>
</dbReference>
<dbReference type="GO" id="GO:0043856">
    <property type="term" value="F:anti-sigma factor antagonist activity"/>
    <property type="evidence" value="ECO:0007669"/>
    <property type="project" value="InterPro"/>
</dbReference>
<dbReference type="InterPro" id="IPR036513">
    <property type="entry name" value="STAS_dom_sf"/>
</dbReference>
<dbReference type="SUPFAM" id="SSF52091">
    <property type="entry name" value="SpoIIaa-like"/>
    <property type="match status" value="1"/>
</dbReference>
<dbReference type="CDD" id="cd07043">
    <property type="entry name" value="STAS_anti-anti-sigma_factors"/>
    <property type="match status" value="1"/>
</dbReference>
<dbReference type="InterPro" id="IPR003658">
    <property type="entry name" value="Anti-sigma_ant"/>
</dbReference>
<dbReference type="PROSITE" id="PS50801">
    <property type="entry name" value="STAS"/>
    <property type="match status" value="1"/>
</dbReference>
<comment type="caution">
    <text evidence="4">The sequence shown here is derived from an EMBL/GenBank/DDBJ whole genome shotgun (WGS) entry which is preliminary data.</text>
</comment>
<dbReference type="EMBL" id="LZKJ01000165">
    <property type="protein sequence ID" value="OBI42738.1"/>
    <property type="molecule type" value="Genomic_DNA"/>
</dbReference>
<dbReference type="PANTHER" id="PTHR33495">
    <property type="entry name" value="ANTI-SIGMA FACTOR ANTAGONIST TM_1081-RELATED-RELATED"/>
    <property type="match status" value="1"/>
</dbReference>
<accession>A0A1A2YZB5</accession>
<dbReference type="Proteomes" id="UP000093592">
    <property type="component" value="Unassembled WGS sequence"/>
</dbReference>
<dbReference type="AlphaFoldDB" id="A0A1A2YZB5"/>
<proteinExistence type="inferred from homology"/>
<dbReference type="InterPro" id="IPR002645">
    <property type="entry name" value="STAS_dom"/>
</dbReference>
<evidence type="ECO:0000313" key="5">
    <source>
        <dbReference type="Proteomes" id="UP000093592"/>
    </source>
</evidence>